<dbReference type="CDD" id="cd00033">
    <property type="entry name" value="CCP"/>
    <property type="match status" value="2"/>
</dbReference>
<feature type="signal peptide" evidence="5">
    <location>
        <begin position="1"/>
        <end position="23"/>
    </location>
</feature>
<evidence type="ECO:0000256" key="4">
    <source>
        <dbReference type="PROSITE-ProRule" id="PRU00302"/>
    </source>
</evidence>
<evidence type="ECO:0000256" key="1">
    <source>
        <dbReference type="ARBA" id="ARBA00022729"/>
    </source>
</evidence>
<comment type="caution">
    <text evidence="7">The sequence shown here is derived from an EMBL/GenBank/DDBJ whole genome shotgun (WGS) entry which is preliminary data.</text>
</comment>
<dbReference type="AlphaFoldDB" id="A0A4Y2BU56"/>
<sequence length="175" mass="20384">MAIIWCVLFLLNRNLFFWPKAWIGPTANCPDPGSIQFGYRRLRNGISSQSSRIYSTGQSFQYYCNQGYELRGNNVLNCLPSGEWSSSLPWCQSTQIGMPRPYCKMPEIDVTGMTIEPFLDINDRRQMFPPGMEIRFDCEDGYEMEDSMWIIYCKRDGEWTAEPPKCRRIFVPEGK</sequence>
<keyword evidence="4" id="KW-0768">Sushi</keyword>
<evidence type="ECO:0000256" key="2">
    <source>
        <dbReference type="ARBA" id="ARBA00022737"/>
    </source>
</evidence>
<proteinExistence type="predicted"/>
<dbReference type="SMART" id="SM00032">
    <property type="entry name" value="CCP"/>
    <property type="match status" value="2"/>
</dbReference>
<evidence type="ECO:0000256" key="5">
    <source>
        <dbReference type="SAM" id="SignalP"/>
    </source>
</evidence>
<feature type="chain" id="PRO_5021452959" description="Sushi domain-containing protein" evidence="5">
    <location>
        <begin position="24"/>
        <end position="175"/>
    </location>
</feature>
<dbReference type="EMBL" id="BGPR01000106">
    <property type="protein sequence ID" value="GBL94826.1"/>
    <property type="molecule type" value="Genomic_DNA"/>
</dbReference>
<feature type="domain" description="Sushi" evidence="6">
    <location>
        <begin position="27"/>
        <end position="93"/>
    </location>
</feature>
<dbReference type="OrthoDB" id="6428384at2759"/>
<feature type="domain" description="Sushi" evidence="6">
    <location>
        <begin position="101"/>
        <end position="168"/>
    </location>
</feature>
<dbReference type="Gene3D" id="2.10.70.10">
    <property type="entry name" value="Complement Module, domain 1"/>
    <property type="match status" value="2"/>
</dbReference>
<keyword evidence="3 4" id="KW-1015">Disulfide bond</keyword>
<dbReference type="InterPro" id="IPR035976">
    <property type="entry name" value="Sushi/SCR/CCP_sf"/>
</dbReference>
<keyword evidence="8" id="KW-1185">Reference proteome</keyword>
<evidence type="ECO:0000259" key="6">
    <source>
        <dbReference type="PROSITE" id="PS50923"/>
    </source>
</evidence>
<evidence type="ECO:0000256" key="3">
    <source>
        <dbReference type="ARBA" id="ARBA00023157"/>
    </source>
</evidence>
<organism evidence="7 8">
    <name type="scientific">Araneus ventricosus</name>
    <name type="common">Orbweaver spider</name>
    <name type="synonym">Epeira ventricosa</name>
    <dbReference type="NCBI Taxonomy" id="182803"/>
    <lineage>
        <taxon>Eukaryota</taxon>
        <taxon>Metazoa</taxon>
        <taxon>Ecdysozoa</taxon>
        <taxon>Arthropoda</taxon>
        <taxon>Chelicerata</taxon>
        <taxon>Arachnida</taxon>
        <taxon>Araneae</taxon>
        <taxon>Araneomorphae</taxon>
        <taxon>Entelegynae</taxon>
        <taxon>Araneoidea</taxon>
        <taxon>Araneidae</taxon>
        <taxon>Araneus</taxon>
    </lineage>
</organism>
<dbReference type="InterPro" id="IPR000436">
    <property type="entry name" value="Sushi_SCR_CCP_dom"/>
</dbReference>
<feature type="disulfide bond" evidence="4">
    <location>
        <begin position="64"/>
        <end position="91"/>
    </location>
</feature>
<evidence type="ECO:0000313" key="7">
    <source>
        <dbReference type="EMBL" id="GBL94826.1"/>
    </source>
</evidence>
<evidence type="ECO:0000313" key="8">
    <source>
        <dbReference type="Proteomes" id="UP000499080"/>
    </source>
</evidence>
<dbReference type="PROSITE" id="PS50923">
    <property type="entry name" value="SUSHI"/>
    <property type="match status" value="2"/>
</dbReference>
<dbReference type="SUPFAM" id="SSF57535">
    <property type="entry name" value="Complement control module/SCR domain"/>
    <property type="match status" value="2"/>
</dbReference>
<comment type="caution">
    <text evidence="4">Lacks conserved residue(s) required for the propagation of feature annotation.</text>
</comment>
<name>A0A4Y2BU56_ARAVE</name>
<dbReference type="PANTHER" id="PTHR45656:SF4">
    <property type="entry name" value="PROTEIN CBR-CLEC-78"/>
    <property type="match status" value="1"/>
</dbReference>
<reference evidence="7 8" key="1">
    <citation type="journal article" date="2019" name="Sci. Rep.">
        <title>Orb-weaving spider Araneus ventricosus genome elucidates the spidroin gene catalogue.</title>
        <authorList>
            <person name="Kono N."/>
            <person name="Nakamura H."/>
            <person name="Ohtoshi R."/>
            <person name="Moran D.A.P."/>
            <person name="Shinohara A."/>
            <person name="Yoshida Y."/>
            <person name="Fujiwara M."/>
            <person name="Mori M."/>
            <person name="Tomita M."/>
            <person name="Arakawa K."/>
        </authorList>
    </citation>
    <scope>NUCLEOTIDE SEQUENCE [LARGE SCALE GENOMIC DNA]</scope>
</reference>
<dbReference type="Pfam" id="PF00084">
    <property type="entry name" value="Sushi"/>
    <property type="match status" value="2"/>
</dbReference>
<dbReference type="Proteomes" id="UP000499080">
    <property type="component" value="Unassembled WGS sequence"/>
</dbReference>
<dbReference type="PANTHER" id="PTHR45656">
    <property type="entry name" value="PROTEIN CBR-CLEC-78"/>
    <property type="match status" value="1"/>
</dbReference>
<protein>
    <recommendedName>
        <fullName evidence="6">Sushi domain-containing protein</fullName>
    </recommendedName>
</protein>
<keyword evidence="2" id="KW-0677">Repeat</keyword>
<gene>
    <name evidence="7" type="ORF">AVEN_197510_1</name>
</gene>
<accession>A0A4Y2BU56</accession>
<keyword evidence="1 5" id="KW-0732">Signal</keyword>
<dbReference type="InterPro" id="IPR051277">
    <property type="entry name" value="SEZ6_CSMD_C4BPB_Regulators"/>
</dbReference>